<reference evidence="2" key="1">
    <citation type="submission" date="2022-11" db="EMBL/GenBank/DDBJ databases">
        <title>Larsenimonas rhizosphaerae sp. nov., isolated from a tidal mudflat.</title>
        <authorList>
            <person name="Lee S.D."/>
            <person name="Kim I.S."/>
        </authorList>
    </citation>
    <scope>NUCLEOTIDE SEQUENCE</scope>
    <source>
        <strain evidence="2">GH2-1</strain>
    </source>
</reference>
<evidence type="ECO:0000313" key="3">
    <source>
        <dbReference type="Proteomes" id="UP001165678"/>
    </source>
</evidence>
<dbReference type="InterPro" id="IPR019236">
    <property type="entry name" value="APP1_cat"/>
</dbReference>
<dbReference type="Pfam" id="PF09949">
    <property type="entry name" value="APP1_cat"/>
    <property type="match status" value="1"/>
</dbReference>
<dbReference type="PANTHER" id="PTHR28208:SF3">
    <property type="entry name" value="PHOSPHATIDATE PHOSPHATASE APP1"/>
    <property type="match status" value="1"/>
</dbReference>
<dbReference type="EMBL" id="JAPIVE010000004">
    <property type="protein sequence ID" value="MCX2525259.1"/>
    <property type="molecule type" value="Genomic_DNA"/>
</dbReference>
<dbReference type="AlphaFoldDB" id="A0AA42CVC6"/>
<dbReference type="RefSeq" id="WP_250938364.1">
    <property type="nucleotide sequence ID" value="NZ_JAMLJK010000002.1"/>
</dbReference>
<keyword evidence="3" id="KW-1185">Reference proteome</keyword>
<accession>A0AA42CVC6</accession>
<evidence type="ECO:0000313" key="2">
    <source>
        <dbReference type="EMBL" id="MCX2525259.1"/>
    </source>
</evidence>
<protein>
    <submittedName>
        <fullName evidence="2">DUF2183 domain-containing protein</fullName>
    </submittedName>
</protein>
<dbReference type="PANTHER" id="PTHR28208">
    <property type="entry name" value="PHOSPHATIDATE PHOSPHATASE APP1"/>
    <property type="match status" value="1"/>
</dbReference>
<proteinExistence type="predicted"/>
<dbReference type="GO" id="GO:0008195">
    <property type="term" value="F:phosphatidate phosphatase activity"/>
    <property type="evidence" value="ECO:0007669"/>
    <property type="project" value="InterPro"/>
</dbReference>
<dbReference type="InterPro" id="IPR052935">
    <property type="entry name" value="Mg2+_PAP"/>
</dbReference>
<name>A0AA42CVC6_9GAMM</name>
<organism evidence="2 3">
    <name type="scientific">Larsenimonas rhizosphaerae</name>
    <dbReference type="NCBI Taxonomy" id="2944682"/>
    <lineage>
        <taxon>Bacteria</taxon>
        <taxon>Pseudomonadati</taxon>
        <taxon>Pseudomonadota</taxon>
        <taxon>Gammaproteobacteria</taxon>
        <taxon>Oceanospirillales</taxon>
        <taxon>Halomonadaceae</taxon>
        <taxon>Larsenimonas</taxon>
    </lineage>
</organism>
<feature type="domain" description="Phosphatidate phosphatase APP1 catalytic" evidence="1">
    <location>
        <begin position="152"/>
        <end position="306"/>
    </location>
</feature>
<gene>
    <name evidence="2" type="ORF">OQ287_13515</name>
</gene>
<dbReference type="Proteomes" id="UP001165678">
    <property type="component" value="Unassembled WGS sequence"/>
</dbReference>
<comment type="caution">
    <text evidence="2">The sequence shown here is derived from an EMBL/GenBank/DDBJ whole genome shotgun (WGS) entry which is preliminary data.</text>
</comment>
<evidence type="ECO:0000259" key="1">
    <source>
        <dbReference type="Pfam" id="PF09949"/>
    </source>
</evidence>
<sequence length="363" mass="40499">MSRRSRAAHHMFRKLLRILAKPVKGDHGHGGTVIYPYRGYGSANEVFMMGRVFHQPSLGMSARVGVLRDMADIVRRMVRWGLGNRDVAIRLGQCETVVTTDKDGYFHAHVKLATPLSSDTVWHKAELKIMGESSALPAVADIYVPPASIDMAVISDIDDTVMYTGVANKVKMMYRLFMEKADERTAFPGVAPLYQALHGGLDGNMGRPMLYVSRGPWSIYEILEAFFNLNNIPAGPVLFLREWGLTLQHPLPKKAEDHKSHLIENMLALYDDLPFLLVGDSGQKDPEIYADIVRRYPNRICAIYIRSVHKNAERDEAIARLKEEVGAAGCELVLTSHSADMARHAFEKGYISRAGMEAVCDAT</sequence>